<dbReference type="RefSeq" id="WP_096862485.1">
    <property type="nucleotide sequence ID" value="NZ_CP023668.1"/>
</dbReference>
<evidence type="ECO:0000313" key="2">
    <source>
        <dbReference type="Proteomes" id="UP000232227"/>
    </source>
</evidence>
<dbReference type="EMBL" id="CP023668">
    <property type="protein sequence ID" value="ATG97197.1"/>
    <property type="molecule type" value="Genomic_DNA"/>
</dbReference>
<dbReference type="KEGG" id="mlac:CP520_00250"/>
<reference evidence="1 2" key="1">
    <citation type="submission" date="2017-09" db="EMBL/GenBank/DDBJ databases">
        <title>SPAdes assembly of the Mesoplasma lactucae genome.</title>
        <authorList>
            <person name="Knight T.F."/>
            <person name="Rubinstein R."/>
            <person name="Citino T."/>
        </authorList>
    </citation>
    <scope>NUCLEOTIDE SEQUENCE [LARGE SCALE GENOMIC DNA]</scope>
    <source>
        <strain evidence="1 2">831-C4</strain>
    </source>
</reference>
<dbReference type="Proteomes" id="UP000232227">
    <property type="component" value="Chromosome"/>
</dbReference>
<sequence>MATTLVYNDAKQRHEFSTRVKQHPNYEAMTLDQAWDWYYTTRILEVYSDDFKKILSLNTYNVDETMKVFEGELQLENRETAEFFLAYAYDGNIPTIIVNYKFPFN</sequence>
<accession>A0A291IR85</accession>
<gene>
    <name evidence="1" type="ORF">CP520_00250</name>
</gene>
<name>A0A291IR85_9MOLU</name>
<organism evidence="1 2">
    <name type="scientific">Mesoplasma lactucae ATCC 49193</name>
    <dbReference type="NCBI Taxonomy" id="81460"/>
    <lineage>
        <taxon>Bacteria</taxon>
        <taxon>Bacillati</taxon>
        <taxon>Mycoplasmatota</taxon>
        <taxon>Mollicutes</taxon>
        <taxon>Entomoplasmatales</taxon>
        <taxon>Entomoplasmataceae</taxon>
        <taxon>Mesoplasma</taxon>
    </lineage>
</organism>
<keyword evidence="2" id="KW-1185">Reference proteome</keyword>
<evidence type="ECO:0000313" key="1">
    <source>
        <dbReference type="EMBL" id="ATG97197.1"/>
    </source>
</evidence>
<dbReference type="AlphaFoldDB" id="A0A291IR85"/>
<protein>
    <submittedName>
        <fullName evidence="1">Uncharacterized protein</fullName>
    </submittedName>
</protein>
<proteinExistence type="predicted"/>